<dbReference type="OrthoDB" id="7362285at2759"/>
<sequence length="109" mass="12236">MSNKCNNVVINELLCFLQCKIDVISEICLVQICETNFKEADISTAKNILFEAANCRSSRKGDGKNKRSLQDMIKVLKETEPASLPTFVAKDLHRLPPVTFDYVDVTSLL</sequence>
<keyword evidence="2" id="KW-1185">Reference proteome</keyword>
<reference evidence="1" key="1">
    <citation type="submission" date="2020-08" db="EMBL/GenBank/DDBJ databases">
        <title>Spodoptera exigua strain:BAW_Kor-Di-RS1 Genome sequencing and assembly.</title>
        <authorList>
            <person name="Kim J."/>
            <person name="Nam H.Y."/>
            <person name="Kwon M."/>
            <person name="Choi J.H."/>
            <person name="Cho S.R."/>
            <person name="Kim G.-H."/>
        </authorList>
    </citation>
    <scope>NUCLEOTIDE SEQUENCE</scope>
    <source>
        <strain evidence="1">BAW_Kor-Di-RS1</strain>
        <tissue evidence="1">Whole-body</tissue>
    </source>
</reference>
<protein>
    <submittedName>
        <fullName evidence="1">Uncharacterized protein</fullName>
    </submittedName>
</protein>
<dbReference type="Proteomes" id="UP000648187">
    <property type="component" value="Unassembled WGS sequence"/>
</dbReference>
<dbReference type="AlphaFoldDB" id="A0A835GIR4"/>
<accession>A0A835GIR4</accession>
<name>A0A835GIR4_SPOEX</name>
<evidence type="ECO:0000313" key="2">
    <source>
        <dbReference type="Proteomes" id="UP000648187"/>
    </source>
</evidence>
<evidence type="ECO:0000313" key="1">
    <source>
        <dbReference type="EMBL" id="KAF9418621.1"/>
    </source>
</evidence>
<gene>
    <name evidence="1" type="ORF">HW555_004587</name>
</gene>
<proteinExistence type="predicted"/>
<comment type="caution">
    <text evidence="1">The sequence shown here is derived from an EMBL/GenBank/DDBJ whole genome shotgun (WGS) entry which is preliminary data.</text>
</comment>
<dbReference type="EMBL" id="JACKWZ010000052">
    <property type="protein sequence ID" value="KAF9418621.1"/>
    <property type="molecule type" value="Genomic_DNA"/>
</dbReference>
<organism evidence="1 2">
    <name type="scientific">Spodoptera exigua</name>
    <name type="common">Beet armyworm</name>
    <name type="synonym">Noctua fulgens</name>
    <dbReference type="NCBI Taxonomy" id="7107"/>
    <lineage>
        <taxon>Eukaryota</taxon>
        <taxon>Metazoa</taxon>
        <taxon>Ecdysozoa</taxon>
        <taxon>Arthropoda</taxon>
        <taxon>Hexapoda</taxon>
        <taxon>Insecta</taxon>
        <taxon>Pterygota</taxon>
        <taxon>Neoptera</taxon>
        <taxon>Endopterygota</taxon>
        <taxon>Lepidoptera</taxon>
        <taxon>Glossata</taxon>
        <taxon>Ditrysia</taxon>
        <taxon>Noctuoidea</taxon>
        <taxon>Noctuidae</taxon>
        <taxon>Amphipyrinae</taxon>
        <taxon>Spodoptera</taxon>
    </lineage>
</organism>